<sequence>MKNKFIILLATSALLMSSCQNQGQKQTSPPPQLPIIEVDTRDITTTSEYPTQLQGIISSDIRAKVPGYILNVLVEEGSAVKKGETLFELETESLSGEASAARAQVSAAQIEVEKLKPLVEKDIVSENQLQTAKARLEAAKSNLNSISANISYASIKSPVDGFIGTINYRDGALINPADRLPLTKVVKTDEVFAYFSMNEKDYLNLLMNFNQNRKDKANLISSFPEVVLILSNGEIYDKKGKITSISSQVNAETGTVRFRATFDNSNLILKDGLTGKIRIPNYIDEAIVVPRISTFSRQGKEFVYTFNESDSTVTEKAIVSRRADPYLVIESGLSKGEKIVGRGVNKIKNNDKIRPTSSTMDSIVNSFDTVFK</sequence>
<dbReference type="SUPFAM" id="SSF111369">
    <property type="entry name" value="HlyD-like secretion proteins"/>
    <property type="match status" value="1"/>
</dbReference>
<dbReference type="PANTHER" id="PTHR30158:SF23">
    <property type="entry name" value="MULTIDRUG RESISTANCE PROTEIN MEXA"/>
    <property type="match status" value="1"/>
</dbReference>
<comment type="similarity">
    <text evidence="1">Belongs to the membrane fusion protein (MFP) (TC 8.A.1) family.</text>
</comment>
<dbReference type="Gene3D" id="2.40.420.20">
    <property type="match status" value="1"/>
</dbReference>
<dbReference type="PANTHER" id="PTHR30158">
    <property type="entry name" value="ACRA/E-RELATED COMPONENT OF DRUG EFFLUX TRANSPORTER"/>
    <property type="match status" value="1"/>
</dbReference>
<feature type="domain" description="Multidrug resistance protein MdtA-like barrel-sandwich hybrid" evidence="3">
    <location>
        <begin position="60"/>
        <end position="181"/>
    </location>
</feature>
<dbReference type="AlphaFoldDB" id="A0A1G7XFP8"/>
<name>A0A1G7XFP8_9FLAO</name>
<evidence type="ECO:0000259" key="4">
    <source>
        <dbReference type="Pfam" id="PF25944"/>
    </source>
</evidence>
<keyword evidence="6" id="KW-1185">Reference proteome</keyword>
<dbReference type="Proteomes" id="UP000199296">
    <property type="component" value="Unassembled WGS sequence"/>
</dbReference>
<dbReference type="EMBL" id="FNCW01000008">
    <property type="protein sequence ID" value="SDG83032.1"/>
    <property type="molecule type" value="Genomic_DNA"/>
</dbReference>
<dbReference type="RefSeq" id="WP_093368158.1">
    <property type="nucleotide sequence ID" value="NZ_FNCW01000008.1"/>
</dbReference>
<evidence type="ECO:0000313" key="6">
    <source>
        <dbReference type="Proteomes" id="UP000199296"/>
    </source>
</evidence>
<reference evidence="5 6" key="1">
    <citation type="submission" date="2016-10" db="EMBL/GenBank/DDBJ databases">
        <authorList>
            <person name="de Groot N.N."/>
        </authorList>
    </citation>
    <scope>NUCLEOTIDE SEQUENCE [LARGE SCALE GENOMIC DNA]</scope>
    <source>
        <strain evidence="5 6">DSM 19803</strain>
    </source>
</reference>
<dbReference type="PROSITE" id="PS51257">
    <property type="entry name" value="PROKAR_LIPOPROTEIN"/>
    <property type="match status" value="1"/>
</dbReference>
<protein>
    <submittedName>
        <fullName evidence="5">Membrane fusion protein, multidrug efflux system</fullName>
    </submittedName>
</protein>
<evidence type="ECO:0000256" key="2">
    <source>
        <dbReference type="SAM" id="SignalP"/>
    </source>
</evidence>
<feature type="domain" description="Multidrug resistance protein MdtA-like beta-barrel" evidence="4">
    <location>
        <begin position="195"/>
        <end position="279"/>
    </location>
</feature>
<organism evidence="5 6">
    <name type="scientific">Psychroflexus sediminis</name>
    <dbReference type="NCBI Taxonomy" id="470826"/>
    <lineage>
        <taxon>Bacteria</taxon>
        <taxon>Pseudomonadati</taxon>
        <taxon>Bacteroidota</taxon>
        <taxon>Flavobacteriia</taxon>
        <taxon>Flavobacteriales</taxon>
        <taxon>Flavobacteriaceae</taxon>
        <taxon>Psychroflexus</taxon>
    </lineage>
</organism>
<feature type="chain" id="PRO_5011660897" evidence="2">
    <location>
        <begin position="24"/>
        <end position="372"/>
    </location>
</feature>
<evidence type="ECO:0000256" key="1">
    <source>
        <dbReference type="ARBA" id="ARBA00009477"/>
    </source>
</evidence>
<proteinExistence type="inferred from homology"/>
<dbReference type="GO" id="GO:0030313">
    <property type="term" value="C:cell envelope"/>
    <property type="evidence" value="ECO:0007669"/>
    <property type="project" value="UniProtKB-SubCell"/>
</dbReference>
<dbReference type="InterPro" id="IPR006143">
    <property type="entry name" value="RND_pump_MFP"/>
</dbReference>
<dbReference type="GO" id="GO:0046677">
    <property type="term" value="P:response to antibiotic"/>
    <property type="evidence" value="ECO:0007669"/>
    <property type="project" value="TreeGrafter"/>
</dbReference>
<accession>A0A1G7XFP8</accession>
<dbReference type="Gene3D" id="1.10.287.470">
    <property type="entry name" value="Helix hairpin bin"/>
    <property type="match status" value="1"/>
</dbReference>
<evidence type="ECO:0000313" key="5">
    <source>
        <dbReference type="EMBL" id="SDG83032.1"/>
    </source>
</evidence>
<dbReference type="GO" id="GO:0022857">
    <property type="term" value="F:transmembrane transporter activity"/>
    <property type="evidence" value="ECO:0007669"/>
    <property type="project" value="InterPro"/>
</dbReference>
<feature type="signal peptide" evidence="2">
    <location>
        <begin position="1"/>
        <end position="23"/>
    </location>
</feature>
<dbReference type="NCBIfam" id="TIGR01730">
    <property type="entry name" value="RND_mfp"/>
    <property type="match status" value="1"/>
</dbReference>
<gene>
    <name evidence="5" type="ORF">SAMN04488027_10882</name>
</gene>
<dbReference type="OrthoDB" id="9801814at2"/>
<dbReference type="InterPro" id="IPR058626">
    <property type="entry name" value="MdtA-like_b-barrel"/>
</dbReference>
<dbReference type="STRING" id="470826.SAMN04488027_10882"/>
<dbReference type="Pfam" id="PF25917">
    <property type="entry name" value="BSH_RND"/>
    <property type="match status" value="1"/>
</dbReference>
<evidence type="ECO:0000259" key="3">
    <source>
        <dbReference type="Pfam" id="PF25917"/>
    </source>
</evidence>
<dbReference type="GO" id="GO:0005886">
    <property type="term" value="C:plasma membrane"/>
    <property type="evidence" value="ECO:0007669"/>
    <property type="project" value="TreeGrafter"/>
</dbReference>
<dbReference type="Gene3D" id="2.40.50.100">
    <property type="match status" value="1"/>
</dbReference>
<dbReference type="Pfam" id="PF25944">
    <property type="entry name" value="Beta-barrel_RND"/>
    <property type="match status" value="1"/>
</dbReference>
<keyword evidence="2" id="KW-0732">Signal</keyword>
<dbReference type="Gene3D" id="2.40.30.170">
    <property type="match status" value="1"/>
</dbReference>
<dbReference type="InterPro" id="IPR058625">
    <property type="entry name" value="MdtA-like_BSH"/>
</dbReference>